<proteinExistence type="predicted"/>
<dbReference type="GO" id="GO:0004497">
    <property type="term" value="F:monooxygenase activity"/>
    <property type="evidence" value="ECO:0007669"/>
    <property type="project" value="UniProtKB-KW"/>
</dbReference>
<dbReference type="Pfam" id="PF03992">
    <property type="entry name" value="ABM"/>
    <property type="match status" value="1"/>
</dbReference>
<name>A0A166ADB7_9HYPH</name>
<keyword evidence="2" id="KW-0560">Oxidoreductase</keyword>
<dbReference type="Gene3D" id="3.30.70.100">
    <property type="match status" value="1"/>
</dbReference>
<dbReference type="InterPro" id="IPR007138">
    <property type="entry name" value="ABM_dom"/>
</dbReference>
<dbReference type="EMBL" id="LMCB01000005">
    <property type="protein sequence ID" value="KZL20920.1"/>
    <property type="molecule type" value="Genomic_DNA"/>
</dbReference>
<dbReference type="AlphaFoldDB" id="A0A166ADB7"/>
<gene>
    <name evidence="2" type="ORF">PsAD2_00912</name>
</gene>
<reference evidence="2 3" key="1">
    <citation type="journal article" date="2016" name="Front. Microbiol.">
        <title>Comparative Genomic Analysis Reveals a Diverse Repertoire of Genes Involved in Prokaryote-Eukaryote Interactions within the Pseudovibrio Genus.</title>
        <authorList>
            <person name="Romano S."/>
            <person name="Fernandez-Guerra A."/>
            <person name="Reen F.J."/>
            <person name="Glockner F.O."/>
            <person name="Crowley S.P."/>
            <person name="O'Sullivan O."/>
            <person name="Cotter P.D."/>
            <person name="Adams C."/>
            <person name="Dobson A.D."/>
            <person name="O'Gara F."/>
        </authorList>
    </citation>
    <scope>NUCLEOTIDE SEQUENCE [LARGE SCALE GENOMIC DNA]</scope>
    <source>
        <strain evidence="2 3">Ad2</strain>
    </source>
</reference>
<dbReference type="EC" id="1.-.-.-" evidence="2"/>
<accession>A0A166ADB7</accession>
<evidence type="ECO:0000259" key="1">
    <source>
        <dbReference type="PROSITE" id="PS51725"/>
    </source>
</evidence>
<organism evidence="2 3">
    <name type="scientific">Pseudovibrio axinellae</name>
    <dbReference type="NCBI Taxonomy" id="989403"/>
    <lineage>
        <taxon>Bacteria</taxon>
        <taxon>Pseudomonadati</taxon>
        <taxon>Pseudomonadota</taxon>
        <taxon>Alphaproteobacteria</taxon>
        <taxon>Hyphomicrobiales</taxon>
        <taxon>Stappiaceae</taxon>
        <taxon>Pseudovibrio</taxon>
    </lineage>
</organism>
<dbReference type="PATRIC" id="fig|989403.3.peg.977"/>
<dbReference type="Proteomes" id="UP000076577">
    <property type="component" value="Unassembled WGS sequence"/>
</dbReference>
<dbReference type="PROSITE" id="PS51725">
    <property type="entry name" value="ABM"/>
    <property type="match status" value="1"/>
</dbReference>
<keyword evidence="2" id="KW-0503">Monooxygenase</keyword>
<evidence type="ECO:0000313" key="2">
    <source>
        <dbReference type="EMBL" id="KZL20920.1"/>
    </source>
</evidence>
<dbReference type="SUPFAM" id="SSF54909">
    <property type="entry name" value="Dimeric alpha+beta barrel"/>
    <property type="match status" value="1"/>
</dbReference>
<evidence type="ECO:0000313" key="3">
    <source>
        <dbReference type="Proteomes" id="UP000076577"/>
    </source>
</evidence>
<comment type="caution">
    <text evidence="2">The sequence shown here is derived from an EMBL/GenBank/DDBJ whole genome shotgun (WGS) entry which is preliminary data.</text>
</comment>
<dbReference type="InterPro" id="IPR050744">
    <property type="entry name" value="AI-2_Isomerase_LsrG"/>
</dbReference>
<dbReference type="InterPro" id="IPR011008">
    <property type="entry name" value="Dimeric_a/b-barrel"/>
</dbReference>
<dbReference type="OrthoDB" id="287932at2"/>
<feature type="domain" description="ABM" evidence="1">
    <location>
        <begin position="5"/>
        <end position="97"/>
    </location>
</feature>
<protein>
    <submittedName>
        <fullName evidence="2">Putative monooxygenase</fullName>
        <ecNumber evidence="2">1.-.-.-</ecNumber>
    </submittedName>
</protein>
<keyword evidence="3" id="KW-1185">Reference proteome</keyword>
<dbReference type="RefSeq" id="WP_068002925.1">
    <property type="nucleotide sequence ID" value="NZ_FOFM01000001.1"/>
</dbReference>
<dbReference type="PANTHER" id="PTHR33336">
    <property type="entry name" value="QUINOL MONOOXYGENASE YGIN-RELATED"/>
    <property type="match status" value="1"/>
</dbReference>
<dbReference type="PANTHER" id="PTHR33336:SF3">
    <property type="entry name" value="ABM DOMAIN-CONTAINING PROTEIN"/>
    <property type="match status" value="1"/>
</dbReference>
<dbReference type="STRING" id="989403.SAMN05421798_101489"/>
<sequence length="97" mass="11201">MLNSLFIFAEITPKPEHYKDAQQAIIGILERTRAEAGCLVFDLFQSPDQDTLYLYEKWTDQNALDQHHAQPYTAAVFKSYQTWLAKPPRILPMNSVT</sequence>